<feature type="compositionally biased region" description="Polar residues" evidence="3">
    <location>
        <begin position="37"/>
        <end position="46"/>
    </location>
</feature>
<proteinExistence type="predicted"/>
<dbReference type="GO" id="GO:0043531">
    <property type="term" value="F:ADP binding"/>
    <property type="evidence" value="ECO:0007669"/>
    <property type="project" value="InterPro"/>
</dbReference>
<evidence type="ECO:0000313" key="5">
    <source>
        <dbReference type="EMBL" id="KAG6630111.1"/>
    </source>
</evidence>
<accession>A0A8T1NK14</accession>
<evidence type="ECO:0000259" key="4">
    <source>
        <dbReference type="PROSITE" id="PS50104"/>
    </source>
</evidence>
<name>A0A8T1NK14_CARIL</name>
<dbReference type="InterPro" id="IPR044974">
    <property type="entry name" value="Disease_R_plants"/>
</dbReference>
<comment type="caution">
    <text evidence="5">The sequence shown here is derived from an EMBL/GenBank/DDBJ whole genome shotgun (WGS) entry which is preliminary data.</text>
</comment>
<keyword evidence="6" id="KW-1185">Reference proteome</keyword>
<dbReference type="InterPro" id="IPR002182">
    <property type="entry name" value="NB-ARC"/>
</dbReference>
<keyword evidence="1" id="KW-0677">Repeat</keyword>
<dbReference type="GO" id="GO:0006952">
    <property type="term" value="P:defense response"/>
    <property type="evidence" value="ECO:0007669"/>
    <property type="project" value="InterPro"/>
</dbReference>
<dbReference type="InterPro" id="IPR058192">
    <property type="entry name" value="WHD_ROQ1-like"/>
</dbReference>
<sequence length="882" mass="100822">MGQIIATLGPSSSTNSENTKKRKRDNSSCSEEDEIIKTSSLPSSSTPRWKYEVFLSFYGEDTRRGFTDHLHADLKRKGIVVFRDDETLQQGECISQALLKAIQQSQYAIVILSAKYASSKWCLMELAEIVEWKKKTKLITIIPIFYHVDPSDVRNQRGTFEEAFAAHEKDPKVDIKEINTWRKACKIVGGLKGEHIKGDRYESTIIQQISGIIFNNYTMLNIRIHYDGQKLVGINSRVEEMINLLDMESNDVRFLGIHGMGGVGKTTLAEIICGRVSCQFEGSSFISCIREKSTTARGLASLQKELLSMIMPDQEIRIWDHHQGIKLMSTRLQNKKVLIILDDVDCEKQLTALAGNRKWFGPGSRVIITCRDSHILITHGVNDTYKVELLQTADALQLFSLSAFDKTNPPENYKDLSMGFVHYAGGLPLALQVLGRFLFGRTIDAWKSARDQLEANPKKEIFDILKISFDGLEESQQQMFLDVACFLKRFGRLSDFFKKIYPAIDIDVLVNKSLVSISKYPPDKLIMHDLLKKMGQEIVRREDPNEPGRRSRLFGVEDVYDVLKNDTGTDAIEGIFLDLYFETKHGEFNAEAFSKMRKLRFLCFDAALEYIKWHGNPFQYMPSDKLRFLHWRECPSKSWPSSFQPKNVIVLNMPGSHFKQLWKGLMVLDNLKYLNLCDSWKLIETPDLSGVSNLEEIKFSNCTNLCEIHPSIRSLKRLKHLNLKGCSRLGNFLNILGDMTSLERLSLPSSEVSIFPSVIYSLSSLERLQLDGWSRLEKFPDLSRLECLKKFKAYETAITQMPSVNLIPKSIRSLDLKLPKRMPRESRDSVMFISDYSLSKQSSYPTNRDIESPVEFETEEKFRVHIDFSNPVSLSISLSSLI</sequence>
<dbReference type="Proteomes" id="UP000811609">
    <property type="component" value="Chromosome 14"/>
</dbReference>
<dbReference type="PANTHER" id="PTHR11017:SF559">
    <property type="entry name" value="DISEASE RESISTANCE PROTEIN CHL1"/>
    <property type="match status" value="1"/>
</dbReference>
<dbReference type="SMART" id="SM00255">
    <property type="entry name" value="TIR"/>
    <property type="match status" value="1"/>
</dbReference>
<keyword evidence="2" id="KW-0520">NAD</keyword>
<dbReference type="Pfam" id="PF00931">
    <property type="entry name" value="NB-ARC"/>
    <property type="match status" value="1"/>
</dbReference>
<dbReference type="Pfam" id="PF01582">
    <property type="entry name" value="TIR"/>
    <property type="match status" value="1"/>
</dbReference>
<dbReference type="Pfam" id="PF23282">
    <property type="entry name" value="WHD_ROQ1"/>
    <property type="match status" value="1"/>
</dbReference>
<evidence type="ECO:0000256" key="2">
    <source>
        <dbReference type="ARBA" id="ARBA00023027"/>
    </source>
</evidence>
<protein>
    <recommendedName>
        <fullName evidence="4">TIR domain-containing protein</fullName>
    </recommendedName>
</protein>
<dbReference type="InterPro" id="IPR000157">
    <property type="entry name" value="TIR_dom"/>
</dbReference>
<dbReference type="AlphaFoldDB" id="A0A8T1NK14"/>
<dbReference type="FunFam" id="3.40.50.10140:FF:000007">
    <property type="entry name" value="Disease resistance protein (TIR-NBS-LRR class)"/>
    <property type="match status" value="1"/>
</dbReference>
<evidence type="ECO:0000256" key="3">
    <source>
        <dbReference type="SAM" id="MobiDB-lite"/>
    </source>
</evidence>
<feature type="domain" description="TIR" evidence="4">
    <location>
        <begin position="49"/>
        <end position="213"/>
    </location>
</feature>
<dbReference type="PROSITE" id="PS50104">
    <property type="entry name" value="TIR"/>
    <property type="match status" value="1"/>
</dbReference>
<reference evidence="5" key="1">
    <citation type="submission" date="2020-12" db="EMBL/GenBank/DDBJ databases">
        <title>WGS assembly of Carya illinoinensis cv. Pawnee.</title>
        <authorList>
            <person name="Platts A."/>
            <person name="Shu S."/>
            <person name="Wright S."/>
            <person name="Barry K."/>
            <person name="Edger P."/>
            <person name="Pires J.C."/>
            <person name="Schmutz J."/>
        </authorList>
    </citation>
    <scope>NUCLEOTIDE SEQUENCE</scope>
    <source>
        <tissue evidence="5">Leaf</tissue>
    </source>
</reference>
<dbReference type="PANTHER" id="PTHR11017">
    <property type="entry name" value="LEUCINE-RICH REPEAT-CONTAINING PROTEIN"/>
    <property type="match status" value="1"/>
</dbReference>
<evidence type="ECO:0000256" key="1">
    <source>
        <dbReference type="ARBA" id="ARBA00022737"/>
    </source>
</evidence>
<feature type="region of interest" description="Disordered" evidence="3">
    <location>
        <begin position="1"/>
        <end position="46"/>
    </location>
</feature>
<gene>
    <name evidence="5" type="ORF">CIPAW_14G132900</name>
</gene>
<dbReference type="EMBL" id="CM031822">
    <property type="protein sequence ID" value="KAG6630111.1"/>
    <property type="molecule type" value="Genomic_DNA"/>
</dbReference>
<evidence type="ECO:0000313" key="6">
    <source>
        <dbReference type="Proteomes" id="UP000811609"/>
    </source>
</evidence>
<organism evidence="5 6">
    <name type="scientific">Carya illinoinensis</name>
    <name type="common">Pecan</name>
    <dbReference type="NCBI Taxonomy" id="32201"/>
    <lineage>
        <taxon>Eukaryota</taxon>
        <taxon>Viridiplantae</taxon>
        <taxon>Streptophyta</taxon>
        <taxon>Embryophyta</taxon>
        <taxon>Tracheophyta</taxon>
        <taxon>Spermatophyta</taxon>
        <taxon>Magnoliopsida</taxon>
        <taxon>eudicotyledons</taxon>
        <taxon>Gunneridae</taxon>
        <taxon>Pentapetalae</taxon>
        <taxon>rosids</taxon>
        <taxon>fabids</taxon>
        <taxon>Fagales</taxon>
        <taxon>Juglandaceae</taxon>
        <taxon>Carya</taxon>
    </lineage>
</organism>
<dbReference type="GO" id="GO:0007165">
    <property type="term" value="P:signal transduction"/>
    <property type="evidence" value="ECO:0007669"/>
    <property type="project" value="InterPro"/>
</dbReference>